<proteinExistence type="predicted"/>
<evidence type="ECO:0000313" key="2">
    <source>
        <dbReference type="Proteomes" id="UP000231246"/>
    </source>
</evidence>
<dbReference type="Proteomes" id="UP000231246">
    <property type="component" value="Unassembled WGS sequence"/>
</dbReference>
<dbReference type="EMBL" id="PCTA01000019">
    <property type="protein sequence ID" value="PIP61678.1"/>
    <property type="molecule type" value="Genomic_DNA"/>
</dbReference>
<comment type="caution">
    <text evidence="1">The sequence shown here is derived from an EMBL/GenBank/DDBJ whole genome shotgun (WGS) entry which is preliminary data.</text>
</comment>
<sequence>MARAEQYPPLIPECLEFAIPPLSGIEEIYNQTSFARGPLAKQVETVFCRGSTAGLVNPDGKLNFRTPQSDVDIGTVIVNPPRWAGYSISHVDVGGMPREVDVLWFGEDSLDQETLDPTRTFLHTKLVHPGWGVLDPGKYDRFKVQAVSQLFTRGLAREDLGHSMPVTPSLVAKLALEQTLFVEPWRWTSYKTYFTGDNAQRQIAQLHQASNRVLQDMVGTGQASIIDDSNSASEPVYGLNENEIETLHRKHMPLLRSRSIGRFVHDQLSILLLSRQGLNMDNATRVVMKALSLMKNPQMSWRLDDTVFA</sequence>
<accession>A0A2H0BXI4</accession>
<gene>
    <name evidence="1" type="ORF">COW99_02815</name>
</gene>
<evidence type="ECO:0000313" key="1">
    <source>
        <dbReference type="EMBL" id="PIP61678.1"/>
    </source>
</evidence>
<protein>
    <submittedName>
        <fullName evidence="1">Uncharacterized protein</fullName>
    </submittedName>
</protein>
<dbReference type="AlphaFoldDB" id="A0A2H0BXI4"/>
<organism evidence="1 2">
    <name type="scientific">Candidatus Roizmanbacteria bacterium CG22_combo_CG10-13_8_21_14_all_38_20</name>
    <dbReference type="NCBI Taxonomy" id="1974862"/>
    <lineage>
        <taxon>Bacteria</taxon>
        <taxon>Candidatus Roizmaniibacteriota</taxon>
    </lineage>
</organism>
<name>A0A2H0BXI4_9BACT</name>
<reference evidence="1 2" key="1">
    <citation type="submission" date="2017-09" db="EMBL/GenBank/DDBJ databases">
        <title>Depth-based differentiation of microbial function through sediment-hosted aquifers and enrichment of novel symbionts in the deep terrestrial subsurface.</title>
        <authorList>
            <person name="Probst A.J."/>
            <person name="Ladd B."/>
            <person name="Jarett J.K."/>
            <person name="Geller-Mcgrath D.E."/>
            <person name="Sieber C.M."/>
            <person name="Emerson J.B."/>
            <person name="Anantharaman K."/>
            <person name="Thomas B.C."/>
            <person name="Malmstrom R."/>
            <person name="Stieglmeier M."/>
            <person name="Klingl A."/>
            <person name="Woyke T."/>
            <person name="Ryan C.M."/>
            <person name="Banfield J.F."/>
        </authorList>
    </citation>
    <scope>NUCLEOTIDE SEQUENCE [LARGE SCALE GENOMIC DNA]</scope>
    <source>
        <strain evidence="1">CG22_combo_CG10-13_8_21_14_all_38_20</strain>
    </source>
</reference>